<dbReference type="GO" id="GO:0016020">
    <property type="term" value="C:membrane"/>
    <property type="evidence" value="ECO:0007669"/>
    <property type="project" value="UniProtKB-SubCell"/>
</dbReference>
<evidence type="ECO:0000313" key="9">
    <source>
        <dbReference type="Proteomes" id="UP000275408"/>
    </source>
</evidence>
<feature type="transmembrane region" description="Helical" evidence="6">
    <location>
        <begin position="264"/>
        <end position="287"/>
    </location>
</feature>
<dbReference type="InterPro" id="IPR002645">
    <property type="entry name" value="STAS_dom"/>
</dbReference>
<dbReference type="GO" id="GO:0055085">
    <property type="term" value="P:transmembrane transport"/>
    <property type="evidence" value="ECO:0007669"/>
    <property type="project" value="InterPro"/>
</dbReference>
<name>A0A3M6TJ70_POCDA</name>
<dbReference type="PROSITE" id="PS50801">
    <property type="entry name" value="STAS"/>
    <property type="match status" value="1"/>
</dbReference>
<reference evidence="8 9" key="1">
    <citation type="journal article" date="2018" name="Sci. Rep.">
        <title>Comparative analysis of the Pocillopora damicornis genome highlights role of immune system in coral evolution.</title>
        <authorList>
            <person name="Cunning R."/>
            <person name="Bay R.A."/>
            <person name="Gillette P."/>
            <person name="Baker A.C."/>
            <person name="Traylor-Knowles N."/>
        </authorList>
    </citation>
    <scope>NUCLEOTIDE SEQUENCE [LARGE SCALE GENOMIC DNA]</scope>
    <source>
        <strain evidence="8">RSMAS</strain>
        <tissue evidence="8">Whole animal</tissue>
    </source>
</reference>
<comment type="subcellular location">
    <subcellularLocation>
        <location evidence="1">Membrane</location>
        <topology evidence="1">Multi-pass membrane protein</topology>
    </subcellularLocation>
</comment>
<keyword evidence="2 6" id="KW-0812">Transmembrane</keyword>
<protein>
    <recommendedName>
        <fullName evidence="7">STAS domain-containing protein</fullName>
    </recommendedName>
</protein>
<sequence length="914" mass="100052">MRDLQEEGYRPAPTESSPLLQSGATRTTLTGARKSDKKLDADKLVRTKETTMKCLHKYLPITSWLPKYSWESLLRDVIAGLTVGLMVVPQGLAYATIAGLPIQYGLYTSYMGCFVYCVFGGSKDITLGPTAIMSLMVDRFAKEQPLYAIALTLYCGIVQLLMGLLRLGFLVRFISLPVISGFVSAAAIIIGFGQVKSLLGLKKIPREFDENVYETFKNIGKTNLWDFLLGSCCIVILLILKKLGRVKWQEEEDMTRLQRGCRNFLWLVSIARNALVVIMAALIVAAVDSSGHTVPFSMTAEVPSGIPDFKKGKFSFCRVRQLLCGEMAVEKTGKEGKCMEHCSPLPVKAFVKKRFPIASWLPEYNLRKLQCDAIAGLTVGLMVVPQGLAYAQLAGLPQQYGLYSAFMGCFLYCILGTSKDITLGPTAIMSLMVSAYGKPEIPNYVVALTLYTGIILLAMGLLRLGFVVNFISIPIVSGFTSAATIIIAFSQLKDLFGLQKIPRKFTQNVYYTFKNIGQTKKWDVTLGLICIMILITLRKVGRLEWVSRKDSSDSRWLKAAKKAVWLISISRNALIILIAAVVSSSLYQHGHRDIFTLPSRIKPGLPPMQAPALSFQVGNATRSTLEVFKDLGPGLAVVPLIGFLESIAIAKAFARKNRYTVDASQELIALGVANCLSSFVSSYPVTGSFSRTAVNAQSGVATPAGGIFTGAIVLLALGLLTDSFKYIPKASLAALIMSSVVTMIEYHIVPNIWKVRRIDLVPLAITFFGCFYDIEVGILVGIAVALCILLYYVVWPPITRVARGDYVLLKINGNLSYPGVEHLTNEIQEVTAADPTPPGIVIDFSVVTSIDFTVTQALLTILEEMENKRIPMFFSGVLDSVRNMMISSGIDSGIINQGTQAVIDSINSLEIVEN</sequence>
<feature type="transmembrane region" description="Helical" evidence="6">
    <location>
        <begin position="524"/>
        <end position="541"/>
    </location>
</feature>
<feature type="transmembrane region" description="Helical" evidence="6">
    <location>
        <begin position="373"/>
        <end position="393"/>
    </location>
</feature>
<gene>
    <name evidence="8" type="ORF">pdam_00021714</name>
</gene>
<evidence type="ECO:0000256" key="4">
    <source>
        <dbReference type="ARBA" id="ARBA00023136"/>
    </source>
</evidence>
<feature type="transmembrane region" description="Helical" evidence="6">
    <location>
        <begin position="146"/>
        <end position="167"/>
    </location>
</feature>
<dbReference type="Pfam" id="PF01740">
    <property type="entry name" value="STAS"/>
    <property type="match status" value="1"/>
</dbReference>
<evidence type="ECO:0000259" key="7">
    <source>
        <dbReference type="PROSITE" id="PS50801"/>
    </source>
</evidence>
<keyword evidence="3 6" id="KW-1133">Transmembrane helix</keyword>
<keyword evidence="9" id="KW-1185">Reference proteome</keyword>
<dbReference type="CDD" id="cd07042">
    <property type="entry name" value="STAS_SulP_like_sulfate_transporter"/>
    <property type="match status" value="1"/>
</dbReference>
<feature type="transmembrane region" description="Helical" evidence="6">
    <location>
        <begin position="732"/>
        <end position="749"/>
    </location>
</feature>
<dbReference type="Proteomes" id="UP000275408">
    <property type="component" value="Unassembled WGS sequence"/>
</dbReference>
<feature type="domain" description="STAS" evidence="7">
    <location>
        <begin position="805"/>
        <end position="914"/>
    </location>
</feature>
<feature type="transmembrane region" description="Helical" evidence="6">
    <location>
        <begin position="562"/>
        <end position="587"/>
    </location>
</feature>
<feature type="transmembrane region" description="Helical" evidence="6">
    <location>
        <begin position="466"/>
        <end position="489"/>
    </location>
</feature>
<dbReference type="OrthoDB" id="288203at2759"/>
<evidence type="ECO:0000313" key="8">
    <source>
        <dbReference type="EMBL" id="RMX41467.1"/>
    </source>
</evidence>
<proteinExistence type="predicted"/>
<evidence type="ECO:0000256" key="5">
    <source>
        <dbReference type="SAM" id="MobiDB-lite"/>
    </source>
</evidence>
<feature type="transmembrane region" description="Helical" evidence="6">
    <location>
        <begin position="441"/>
        <end position="459"/>
    </location>
</feature>
<evidence type="ECO:0000256" key="3">
    <source>
        <dbReference type="ARBA" id="ARBA00022989"/>
    </source>
</evidence>
<keyword evidence="4 6" id="KW-0472">Membrane</keyword>
<feature type="transmembrane region" description="Helical" evidence="6">
    <location>
        <begin position="224"/>
        <end position="243"/>
    </location>
</feature>
<dbReference type="InterPro" id="IPR036513">
    <property type="entry name" value="STAS_dom_sf"/>
</dbReference>
<comment type="caution">
    <text evidence="8">The sequence shown here is derived from an EMBL/GenBank/DDBJ whole genome shotgun (WGS) entry which is preliminary data.</text>
</comment>
<organism evidence="8 9">
    <name type="scientific">Pocillopora damicornis</name>
    <name type="common">Cauliflower coral</name>
    <name type="synonym">Millepora damicornis</name>
    <dbReference type="NCBI Taxonomy" id="46731"/>
    <lineage>
        <taxon>Eukaryota</taxon>
        <taxon>Metazoa</taxon>
        <taxon>Cnidaria</taxon>
        <taxon>Anthozoa</taxon>
        <taxon>Hexacorallia</taxon>
        <taxon>Scleractinia</taxon>
        <taxon>Astrocoeniina</taxon>
        <taxon>Pocilloporidae</taxon>
        <taxon>Pocillopora</taxon>
    </lineage>
</organism>
<evidence type="ECO:0000256" key="2">
    <source>
        <dbReference type="ARBA" id="ARBA00022692"/>
    </source>
</evidence>
<feature type="transmembrane region" description="Helical" evidence="6">
    <location>
        <begin position="400"/>
        <end position="421"/>
    </location>
</feature>
<dbReference type="AlphaFoldDB" id="A0A3M6TJ70"/>
<dbReference type="STRING" id="46731.A0A3M6TJ70"/>
<dbReference type="InterPro" id="IPR001902">
    <property type="entry name" value="SLC26A/SulP_fam"/>
</dbReference>
<feature type="compositionally biased region" description="Polar residues" evidence="5">
    <location>
        <begin position="14"/>
        <end position="23"/>
    </location>
</feature>
<feature type="transmembrane region" description="Helical" evidence="6">
    <location>
        <begin position="77"/>
        <end position="102"/>
    </location>
</feature>
<feature type="transmembrane region" description="Helical" evidence="6">
    <location>
        <begin position="666"/>
        <end position="685"/>
    </location>
</feature>
<dbReference type="PANTHER" id="PTHR11814">
    <property type="entry name" value="SULFATE TRANSPORTER"/>
    <property type="match status" value="1"/>
</dbReference>
<feature type="region of interest" description="Disordered" evidence="5">
    <location>
        <begin position="1"/>
        <end position="23"/>
    </location>
</feature>
<evidence type="ECO:0000256" key="6">
    <source>
        <dbReference type="SAM" id="Phobius"/>
    </source>
</evidence>
<accession>A0A3M6TJ70</accession>
<dbReference type="Gene3D" id="3.30.750.24">
    <property type="entry name" value="STAS domain"/>
    <property type="match status" value="1"/>
</dbReference>
<feature type="transmembrane region" description="Helical" evidence="6">
    <location>
        <begin position="761"/>
        <end position="794"/>
    </location>
</feature>
<feature type="transmembrane region" description="Helical" evidence="6">
    <location>
        <begin position="174"/>
        <end position="195"/>
    </location>
</feature>
<evidence type="ECO:0000256" key="1">
    <source>
        <dbReference type="ARBA" id="ARBA00004141"/>
    </source>
</evidence>
<feature type="transmembrane region" description="Helical" evidence="6">
    <location>
        <begin position="700"/>
        <end position="720"/>
    </location>
</feature>
<feature type="transmembrane region" description="Helical" evidence="6">
    <location>
        <begin position="634"/>
        <end position="654"/>
    </location>
</feature>
<dbReference type="InterPro" id="IPR011547">
    <property type="entry name" value="SLC26A/SulP_dom"/>
</dbReference>
<dbReference type="SUPFAM" id="SSF52091">
    <property type="entry name" value="SpoIIaa-like"/>
    <property type="match status" value="1"/>
</dbReference>
<dbReference type="EMBL" id="RCHS01003482">
    <property type="protein sequence ID" value="RMX41467.1"/>
    <property type="molecule type" value="Genomic_DNA"/>
</dbReference>
<dbReference type="Pfam" id="PF00916">
    <property type="entry name" value="Sulfate_transp"/>
    <property type="match status" value="2"/>
</dbReference>